<dbReference type="InterPro" id="IPR001357">
    <property type="entry name" value="BRCT_dom"/>
</dbReference>
<dbReference type="CDD" id="cd17731">
    <property type="entry name" value="BRCT_TopBP1_rpt2_like"/>
    <property type="match status" value="1"/>
</dbReference>
<evidence type="ECO:0000313" key="4">
    <source>
        <dbReference type="Proteomes" id="UP000193920"/>
    </source>
</evidence>
<evidence type="ECO:0000313" key="3">
    <source>
        <dbReference type="EMBL" id="ORY43534.1"/>
    </source>
</evidence>
<dbReference type="OrthoDB" id="2143040at2759"/>
<dbReference type="PANTHER" id="PTHR13561:SF20">
    <property type="entry name" value="DNA TOPOISOMERASE 2-BINDING PROTEIN 1"/>
    <property type="match status" value="1"/>
</dbReference>
<dbReference type="Pfam" id="PF00533">
    <property type="entry name" value="BRCT"/>
    <property type="match status" value="1"/>
</dbReference>
<organism evidence="3 4">
    <name type="scientific">Neocallimastix californiae</name>
    <dbReference type="NCBI Taxonomy" id="1754190"/>
    <lineage>
        <taxon>Eukaryota</taxon>
        <taxon>Fungi</taxon>
        <taxon>Fungi incertae sedis</taxon>
        <taxon>Chytridiomycota</taxon>
        <taxon>Chytridiomycota incertae sedis</taxon>
        <taxon>Neocallimastigomycetes</taxon>
        <taxon>Neocallimastigales</taxon>
        <taxon>Neocallimastigaceae</taxon>
        <taxon>Neocallimastix</taxon>
    </lineage>
</organism>
<comment type="caution">
    <text evidence="3">The sequence shown here is derived from an EMBL/GenBank/DDBJ whole genome shotgun (WGS) entry which is preliminary data.</text>
</comment>
<evidence type="ECO:0000259" key="2">
    <source>
        <dbReference type="PROSITE" id="PS50172"/>
    </source>
</evidence>
<dbReference type="GO" id="GO:0007095">
    <property type="term" value="P:mitotic G2 DNA damage checkpoint signaling"/>
    <property type="evidence" value="ECO:0007669"/>
    <property type="project" value="TreeGrafter"/>
</dbReference>
<reference evidence="3 4" key="1">
    <citation type="submission" date="2016-08" db="EMBL/GenBank/DDBJ databases">
        <title>A Parts List for Fungal Cellulosomes Revealed by Comparative Genomics.</title>
        <authorList>
            <consortium name="DOE Joint Genome Institute"/>
            <person name="Haitjema C.H."/>
            <person name="Gilmore S.P."/>
            <person name="Henske J.K."/>
            <person name="Solomon K.V."/>
            <person name="De Groot R."/>
            <person name="Kuo A."/>
            <person name="Mondo S.J."/>
            <person name="Salamov A.A."/>
            <person name="Labutti K."/>
            <person name="Zhao Z."/>
            <person name="Chiniquy J."/>
            <person name="Barry K."/>
            <person name="Brewer H.M."/>
            <person name="Purvine S.O."/>
            <person name="Wright A.T."/>
            <person name="Boxma B."/>
            <person name="Van Alen T."/>
            <person name="Hackstein J.H."/>
            <person name="Baker S.E."/>
            <person name="Grigoriev I.V."/>
            <person name="O'Malley M.A."/>
        </authorList>
    </citation>
    <scope>NUCLEOTIDE SEQUENCE [LARGE SCALE GENOMIC DNA]</scope>
    <source>
        <strain evidence="3 4">G1</strain>
    </source>
</reference>
<dbReference type="PROSITE" id="PS50172">
    <property type="entry name" value="BRCT"/>
    <property type="match status" value="1"/>
</dbReference>
<dbReference type="InterPro" id="IPR036420">
    <property type="entry name" value="BRCT_dom_sf"/>
</dbReference>
<dbReference type="Gene3D" id="3.40.50.10190">
    <property type="entry name" value="BRCT domain"/>
    <property type="match status" value="1"/>
</dbReference>
<proteinExistence type="predicted"/>
<name>A0A1Y2C9K3_9FUNG</name>
<dbReference type="GO" id="GO:0006270">
    <property type="term" value="P:DNA replication initiation"/>
    <property type="evidence" value="ECO:0007669"/>
    <property type="project" value="TreeGrafter"/>
</dbReference>
<dbReference type="GO" id="GO:0033314">
    <property type="term" value="P:mitotic DNA replication checkpoint signaling"/>
    <property type="evidence" value="ECO:0007669"/>
    <property type="project" value="TreeGrafter"/>
</dbReference>
<dbReference type="SUPFAM" id="SSF52113">
    <property type="entry name" value="BRCT domain"/>
    <property type="match status" value="1"/>
</dbReference>
<dbReference type="SMART" id="SM00292">
    <property type="entry name" value="BRCT"/>
    <property type="match status" value="1"/>
</dbReference>
<protein>
    <submittedName>
        <fullName evidence="3">BRCT domain-containing protein</fullName>
    </submittedName>
</protein>
<dbReference type="InterPro" id="IPR059215">
    <property type="entry name" value="BRCT2_TopBP1-like"/>
</dbReference>
<dbReference type="STRING" id="1754190.A0A1Y2C9K3"/>
<dbReference type="PANTHER" id="PTHR13561">
    <property type="entry name" value="DNA REPLICATION REGULATOR DPB11-RELATED"/>
    <property type="match status" value="1"/>
</dbReference>
<accession>A0A1Y2C9K3</accession>
<dbReference type="EMBL" id="MCOG01000116">
    <property type="protein sequence ID" value="ORY43534.1"/>
    <property type="molecule type" value="Genomic_DNA"/>
</dbReference>
<keyword evidence="1" id="KW-0677">Repeat</keyword>
<keyword evidence="4" id="KW-1185">Reference proteome</keyword>
<sequence length="111" mass="13138">MNLYKDIVICCSSQNKNEKEEIYESIIKLGGSYSRDLKKSVTHLIASSSESEKYKVAIEKEIPILTSDWMKECIKNKENINPYDEMKKHLFPPFKNFYFYINNSLKGYIYF</sequence>
<dbReference type="AlphaFoldDB" id="A0A1Y2C9K3"/>
<evidence type="ECO:0000256" key="1">
    <source>
        <dbReference type="ARBA" id="ARBA00022737"/>
    </source>
</evidence>
<feature type="domain" description="BRCT" evidence="2">
    <location>
        <begin position="1"/>
        <end position="87"/>
    </location>
</feature>
<dbReference type="Proteomes" id="UP000193920">
    <property type="component" value="Unassembled WGS sequence"/>
</dbReference>
<gene>
    <name evidence="3" type="ORF">LY90DRAFT_23813</name>
</gene>